<evidence type="ECO:0000256" key="1">
    <source>
        <dbReference type="ARBA" id="ARBA00022987"/>
    </source>
</evidence>
<evidence type="ECO:0000313" key="7">
    <source>
        <dbReference type="EMBL" id="TDW90851.1"/>
    </source>
</evidence>
<comment type="subcellular location">
    <subcellularLocation>
        <location evidence="2 4 5">Gas vesicle shell</location>
    </subcellularLocation>
</comment>
<sequence>MTVAATGQRRSGGYLDRPAPSSLADVIDSILDKGLVIDAYIRVSLVGIELLTIDARIVVASVDTYLHFAEATNRLDLAEKSKDLPEVIQDMTESGAQGKTRGLLSGAKEALFGSDEDQQRDRELEQRDRGRDQRDREMEQIGEREEPEYEEEAPPRRRRPAKKAAARRRRTEE</sequence>
<dbReference type="InterPro" id="IPR047870">
    <property type="entry name" value="Gas_vesicle_GvpA"/>
</dbReference>
<feature type="compositionally biased region" description="Basic and acidic residues" evidence="6">
    <location>
        <begin position="117"/>
        <end position="144"/>
    </location>
</feature>
<feature type="compositionally biased region" description="Basic residues" evidence="6">
    <location>
        <begin position="156"/>
        <end position="173"/>
    </location>
</feature>
<comment type="similarity">
    <text evidence="3 4 5">Belongs to the gas vesicle GvpA family.</text>
</comment>
<dbReference type="PROSITE" id="PS00669">
    <property type="entry name" value="GAS_VESICLE_A_2"/>
    <property type="match status" value="1"/>
</dbReference>
<dbReference type="InterPro" id="IPR000638">
    <property type="entry name" value="Gas-vesicle_GvpA-like"/>
</dbReference>
<dbReference type="HAMAP" id="MF_00576">
    <property type="entry name" value="Gas_vesicle_A"/>
    <property type="match status" value="1"/>
</dbReference>
<dbReference type="PANTHER" id="PTHR35344">
    <property type="entry name" value="GAS VESICLE STRUCTURAL PROTEIN 2-RELATED"/>
    <property type="match status" value="1"/>
</dbReference>
<dbReference type="EMBL" id="SODU01000002">
    <property type="protein sequence ID" value="TDW90851.1"/>
    <property type="molecule type" value="Genomic_DNA"/>
</dbReference>
<dbReference type="InterPro" id="IPR018493">
    <property type="entry name" value="GvpA-like_CS"/>
</dbReference>
<evidence type="ECO:0000256" key="3">
    <source>
        <dbReference type="ARBA" id="ARBA00035646"/>
    </source>
</evidence>
<comment type="subunit">
    <text evidence="4 5">The gas vesicle shell is 2 nm thick and consists of a single layer of this protein. It forms helical ribs nearly perpendicular to the long axis of the vesicle.</text>
</comment>
<dbReference type="Proteomes" id="UP000295060">
    <property type="component" value="Unassembled WGS sequence"/>
</dbReference>
<dbReference type="PANTHER" id="PTHR35344:SF4">
    <property type="entry name" value="GAS VESICLE PROTEIN A1"/>
    <property type="match status" value="1"/>
</dbReference>
<dbReference type="NCBIfam" id="NF006874">
    <property type="entry name" value="PRK09371.1"/>
    <property type="match status" value="1"/>
</dbReference>
<proteinExistence type="inferred from homology"/>
<evidence type="ECO:0000256" key="4">
    <source>
        <dbReference type="HAMAP-Rule" id="MF_00576"/>
    </source>
</evidence>
<dbReference type="InterPro" id="IPR050530">
    <property type="entry name" value="GvpA"/>
</dbReference>
<organism evidence="7 8">
    <name type="scientific">Kribbella pratensis</name>
    <dbReference type="NCBI Taxonomy" id="2512112"/>
    <lineage>
        <taxon>Bacteria</taxon>
        <taxon>Bacillati</taxon>
        <taxon>Actinomycetota</taxon>
        <taxon>Actinomycetes</taxon>
        <taxon>Propionibacteriales</taxon>
        <taxon>Kribbellaceae</taxon>
        <taxon>Kribbella</taxon>
    </lineage>
</organism>
<comment type="function">
    <text evidence="4 5">Gas vesicles are hollow, gas filled proteinaceous nanostructures found in some microorganisms. During planktonic growth they allow positioning of the organism at a favorable depth for light or nutrient acquisition. GvpA forms the protein shell.</text>
</comment>
<dbReference type="Pfam" id="PF00741">
    <property type="entry name" value="Gas_vesicle"/>
    <property type="match status" value="1"/>
</dbReference>
<gene>
    <name evidence="4" type="primary">gvpA</name>
    <name evidence="7" type="ORF">EV137_4680</name>
</gene>
<keyword evidence="1 4" id="KW-0304">Gas vesicle</keyword>
<feature type="region of interest" description="Disordered" evidence="6">
    <location>
        <begin position="90"/>
        <end position="173"/>
    </location>
</feature>
<evidence type="ECO:0000256" key="2">
    <source>
        <dbReference type="ARBA" id="ARBA00035629"/>
    </source>
</evidence>
<protein>
    <recommendedName>
        <fullName evidence="4">Gas vesicle protein A</fullName>
        <shortName evidence="4">GVP</shortName>
    </recommendedName>
</protein>
<accession>A0ABY2FIU4</accession>
<comment type="caution">
    <text evidence="7">The sequence shown here is derived from an EMBL/GenBank/DDBJ whole genome shotgun (WGS) entry which is preliminary data.</text>
</comment>
<dbReference type="PROSITE" id="PS00234">
    <property type="entry name" value="GAS_VESICLE_A_1"/>
    <property type="match status" value="1"/>
</dbReference>
<keyword evidence="8" id="KW-1185">Reference proteome</keyword>
<reference evidence="7 8" key="1">
    <citation type="submission" date="2019-03" db="EMBL/GenBank/DDBJ databases">
        <title>Genomic Encyclopedia of Type Strains, Phase III (KMG-III): the genomes of soil and plant-associated and newly described type strains.</title>
        <authorList>
            <person name="Whitman W."/>
        </authorList>
    </citation>
    <scope>NUCLEOTIDE SEQUENCE [LARGE SCALE GENOMIC DNA]</scope>
    <source>
        <strain evidence="7 8">VKMAc-2574</strain>
    </source>
</reference>
<name>A0ABY2FIU4_9ACTN</name>
<evidence type="ECO:0000313" key="8">
    <source>
        <dbReference type="Proteomes" id="UP000295060"/>
    </source>
</evidence>
<evidence type="ECO:0000256" key="5">
    <source>
        <dbReference type="RuleBase" id="RU000632"/>
    </source>
</evidence>
<evidence type="ECO:0000256" key="6">
    <source>
        <dbReference type="SAM" id="MobiDB-lite"/>
    </source>
</evidence>